<sequence>AASSCSPEELARLWQAAEAAVLADEVALRSLTSEGLVAALRAAALVGPRTDSSARASEALVRRLCERISGQARWLDGWTASHAAAAAGRLGAAPGLCYDPLRSAIMDRCSALRAHQVPEPQSRRADDKEAATLNLDGLAEAERVASSLAHFDVHDAEVRERLSKWLLRPLPASRLVGLGMDLAAVGLGNSVSPTLARHVRARARSSEVVTAVGAEVAGALHAAYE</sequence>
<gene>
    <name evidence="1" type="ORF">PGLA2088_LOCUS2506</name>
</gene>
<organism evidence="1 2">
    <name type="scientific">Polarella glacialis</name>
    <name type="common">Dinoflagellate</name>
    <dbReference type="NCBI Taxonomy" id="89957"/>
    <lineage>
        <taxon>Eukaryota</taxon>
        <taxon>Sar</taxon>
        <taxon>Alveolata</taxon>
        <taxon>Dinophyceae</taxon>
        <taxon>Suessiales</taxon>
        <taxon>Suessiaceae</taxon>
        <taxon>Polarella</taxon>
    </lineage>
</organism>
<feature type="non-terminal residue" evidence="1">
    <location>
        <position position="1"/>
    </location>
</feature>
<dbReference type="Proteomes" id="UP000626109">
    <property type="component" value="Unassembled WGS sequence"/>
</dbReference>
<evidence type="ECO:0000313" key="1">
    <source>
        <dbReference type="EMBL" id="CAE8642679.1"/>
    </source>
</evidence>
<dbReference type="AlphaFoldDB" id="A0A813HYJ8"/>
<name>A0A813HYJ8_POLGL</name>
<protein>
    <submittedName>
        <fullName evidence="1">Uncharacterized protein</fullName>
    </submittedName>
</protein>
<accession>A0A813HYJ8</accession>
<evidence type="ECO:0000313" key="2">
    <source>
        <dbReference type="Proteomes" id="UP000626109"/>
    </source>
</evidence>
<dbReference type="EMBL" id="CAJNNW010002048">
    <property type="protein sequence ID" value="CAE8642679.1"/>
    <property type="molecule type" value="Genomic_DNA"/>
</dbReference>
<proteinExistence type="predicted"/>
<reference evidence="1" key="1">
    <citation type="submission" date="2021-02" db="EMBL/GenBank/DDBJ databases">
        <authorList>
            <person name="Dougan E. K."/>
            <person name="Rhodes N."/>
            <person name="Thang M."/>
            <person name="Chan C."/>
        </authorList>
    </citation>
    <scope>NUCLEOTIDE SEQUENCE</scope>
</reference>
<comment type="caution">
    <text evidence="1">The sequence shown here is derived from an EMBL/GenBank/DDBJ whole genome shotgun (WGS) entry which is preliminary data.</text>
</comment>